<dbReference type="EMBL" id="WMBA01000024">
    <property type="protein sequence ID" value="MTD55626.1"/>
    <property type="molecule type" value="Genomic_DNA"/>
</dbReference>
<dbReference type="Pfam" id="PF00903">
    <property type="entry name" value="Glyoxalase"/>
    <property type="match status" value="1"/>
</dbReference>
<comment type="caution">
    <text evidence="2">The sequence shown here is derived from an EMBL/GenBank/DDBJ whole genome shotgun (WGS) entry which is preliminary data.</text>
</comment>
<dbReference type="InterPro" id="IPR037523">
    <property type="entry name" value="VOC_core"/>
</dbReference>
<dbReference type="InterPro" id="IPR004360">
    <property type="entry name" value="Glyas_Fos-R_dOase_dom"/>
</dbReference>
<name>A0A6N7Z755_9PSEU</name>
<dbReference type="CDD" id="cd07252">
    <property type="entry name" value="BphC1-RGP6_N_like"/>
    <property type="match status" value="1"/>
</dbReference>
<sequence>MDRPHRHGTETHAVTNRAALTRSRPCWARYLTLEPVMHNRLFHSLGYLGVTSPRAAEWPEFATDVLGMEVVTGEDGTQRMRWDDRAYRLAVHPGDQDAIAYVGWEVADSATLATVCNDLTGLGVPVLVESRDVAQSRMVRELASFHDPFGIRHEVYAGAVEFDRTFRGARPTTSFRTGAQGLGHAVLVVPDLAVGMTFYQDTLGLRCTDIVEHGPELGTMAFLRCNTRHHSIALWAMPGQLLGLQHIMVESQDVNEVGRAYDVVLRGKWEISATLGRHVGDEQMSFYTRSPSGFDVELGCDSIDIDDTTWSMRYIDRTAGAANEVWGHHWQKLAPQSSLRPTGKPA</sequence>
<dbReference type="PROSITE" id="PS51819">
    <property type="entry name" value="VOC"/>
    <property type="match status" value="2"/>
</dbReference>
<dbReference type="PANTHER" id="PTHR21366">
    <property type="entry name" value="GLYOXALASE FAMILY PROTEIN"/>
    <property type="match status" value="1"/>
</dbReference>
<evidence type="ECO:0000313" key="2">
    <source>
        <dbReference type="EMBL" id="MTD55626.1"/>
    </source>
</evidence>
<gene>
    <name evidence="2" type="ORF">GKO32_16815</name>
</gene>
<reference evidence="2 3" key="1">
    <citation type="submission" date="2019-11" db="EMBL/GenBank/DDBJ databases">
        <title>Draft genome of Amycolatopsis RM579.</title>
        <authorList>
            <person name="Duangmal K."/>
            <person name="Mingma R."/>
        </authorList>
    </citation>
    <scope>NUCLEOTIDE SEQUENCE [LARGE SCALE GENOMIC DNA]</scope>
    <source>
        <strain evidence="2 3">RM579</strain>
    </source>
</reference>
<dbReference type="Proteomes" id="UP000440096">
    <property type="component" value="Unassembled WGS sequence"/>
</dbReference>
<keyword evidence="3" id="KW-1185">Reference proteome</keyword>
<proteinExistence type="predicted"/>
<organism evidence="2 3">
    <name type="scientific">Amycolatopsis pithecellobii</name>
    <dbReference type="NCBI Taxonomy" id="664692"/>
    <lineage>
        <taxon>Bacteria</taxon>
        <taxon>Bacillati</taxon>
        <taxon>Actinomycetota</taxon>
        <taxon>Actinomycetes</taxon>
        <taxon>Pseudonocardiales</taxon>
        <taxon>Pseudonocardiaceae</taxon>
        <taxon>Amycolatopsis</taxon>
    </lineage>
</organism>
<feature type="domain" description="VOC" evidence="1">
    <location>
        <begin position="181"/>
        <end position="301"/>
    </location>
</feature>
<dbReference type="SUPFAM" id="SSF54593">
    <property type="entry name" value="Glyoxalase/Bleomycin resistance protein/Dihydroxybiphenyl dioxygenase"/>
    <property type="match status" value="1"/>
</dbReference>
<evidence type="ECO:0000259" key="1">
    <source>
        <dbReference type="PROSITE" id="PS51819"/>
    </source>
</evidence>
<feature type="domain" description="VOC" evidence="1">
    <location>
        <begin position="44"/>
        <end position="158"/>
    </location>
</feature>
<protein>
    <submittedName>
        <fullName evidence="2">Glyoxalase</fullName>
    </submittedName>
</protein>
<dbReference type="Pfam" id="PF22632">
    <property type="entry name" value="BphC_D1"/>
    <property type="match status" value="1"/>
</dbReference>
<dbReference type="AlphaFoldDB" id="A0A6N7Z755"/>
<dbReference type="Gene3D" id="3.10.180.10">
    <property type="entry name" value="2,3-Dihydroxybiphenyl 1,2-Dioxygenase, domain 1"/>
    <property type="match status" value="2"/>
</dbReference>
<accession>A0A6N7Z755</accession>
<dbReference type="InterPro" id="IPR029068">
    <property type="entry name" value="Glyas_Bleomycin-R_OHBP_Dase"/>
</dbReference>
<dbReference type="InterPro" id="IPR050383">
    <property type="entry name" value="GlyoxalaseI/FosfomycinResist"/>
</dbReference>
<evidence type="ECO:0000313" key="3">
    <source>
        <dbReference type="Proteomes" id="UP000440096"/>
    </source>
</evidence>
<dbReference type="PANTHER" id="PTHR21366:SF14">
    <property type="entry name" value="GLYOXALASE DOMAIN-CONTAINING PROTEIN 5"/>
    <property type="match status" value="1"/>
</dbReference>
<dbReference type="OrthoDB" id="6909416at2"/>